<organism evidence="2">
    <name type="scientific">Tanacetum cinerariifolium</name>
    <name type="common">Dalmatian daisy</name>
    <name type="synonym">Chrysanthemum cinerariifolium</name>
    <dbReference type="NCBI Taxonomy" id="118510"/>
    <lineage>
        <taxon>Eukaryota</taxon>
        <taxon>Viridiplantae</taxon>
        <taxon>Streptophyta</taxon>
        <taxon>Embryophyta</taxon>
        <taxon>Tracheophyta</taxon>
        <taxon>Spermatophyta</taxon>
        <taxon>Magnoliopsida</taxon>
        <taxon>eudicotyledons</taxon>
        <taxon>Gunneridae</taxon>
        <taxon>Pentapetalae</taxon>
        <taxon>asterids</taxon>
        <taxon>campanulids</taxon>
        <taxon>Asterales</taxon>
        <taxon>Asteraceae</taxon>
        <taxon>Asteroideae</taxon>
        <taxon>Anthemideae</taxon>
        <taxon>Anthemidinae</taxon>
        <taxon>Tanacetum</taxon>
    </lineage>
</organism>
<sequence>MVSGVGENKGTEVMFFDFKVGISFSGEVVVAVVVVVAVKMKSKVKRNSNSFATSAWLLTHVTPFVPHVRISSISLGNNVTDSNLLKLLLPAIDNVKEKVKGLGIEGVKVSTTVSLAFVNSTDAVVKGLLGGLSEKDATLFVSLKPWNVSLGSFKEVVCGGFVLKRDLSTDVSFVSLDNGEMMDYGVVEVRVLKVEEDKVKKDDDVDA</sequence>
<keyword evidence="1" id="KW-0472">Membrane</keyword>
<dbReference type="InterPro" id="IPR044965">
    <property type="entry name" value="Glyco_hydro_17_plant"/>
</dbReference>
<dbReference type="SUPFAM" id="SSF51445">
    <property type="entry name" value="(Trans)glycosidases"/>
    <property type="match status" value="1"/>
</dbReference>
<gene>
    <name evidence="2" type="ORF">Tci_681766</name>
</gene>
<keyword evidence="1" id="KW-0812">Transmembrane</keyword>
<dbReference type="PANTHER" id="PTHR32227">
    <property type="entry name" value="GLUCAN ENDO-1,3-BETA-GLUCOSIDASE BG1-RELATED-RELATED"/>
    <property type="match status" value="1"/>
</dbReference>
<dbReference type="GO" id="GO:0005975">
    <property type="term" value="P:carbohydrate metabolic process"/>
    <property type="evidence" value="ECO:0007669"/>
    <property type="project" value="InterPro"/>
</dbReference>
<reference evidence="2" key="1">
    <citation type="journal article" date="2019" name="Sci. Rep.">
        <title>Draft genome of Tanacetum cinerariifolium, the natural source of mosquito coil.</title>
        <authorList>
            <person name="Yamashiro T."/>
            <person name="Shiraishi A."/>
            <person name="Satake H."/>
            <person name="Nakayama K."/>
        </authorList>
    </citation>
    <scope>NUCLEOTIDE SEQUENCE</scope>
</reference>
<proteinExistence type="predicted"/>
<evidence type="ECO:0000256" key="1">
    <source>
        <dbReference type="SAM" id="Phobius"/>
    </source>
</evidence>
<dbReference type="AlphaFoldDB" id="A0A699KU85"/>
<dbReference type="Gene3D" id="3.20.20.80">
    <property type="entry name" value="Glycosidases"/>
    <property type="match status" value="1"/>
</dbReference>
<keyword evidence="1" id="KW-1133">Transmembrane helix</keyword>
<name>A0A699KU85_TANCI</name>
<protein>
    <submittedName>
        <fullName evidence="2">Glucan endo-1,3-beta-glucosidase 12</fullName>
    </submittedName>
</protein>
<dbReference type="GO" id="GO:0004553">
    <property type="term" value="F:hydrolase activity, hydrolyzing O-glycosyl compounds"/>
    <property type="evidence" value="ECO:0007669"/>
    <property type="project" value="InterPro"/>
</dbReference>
<feature type="transmembrane region" description="Helical" evidence="1">
    <location>
        <begin position="20"/>
        <end position="38"/>
    </location>
</feature>
<evidence type="ECO:0000313" key="2">
    <source>
        <dbReference type="EMBL" id="GFB09795.1"/>
    </source>
</evidence>
<comment type="caution">
    <text evidence="2">The sequence shown here is derived from an EMBL/GenBank/DDBJ whole genome shotgun (WGS) entry which is preliminary data.</text>
</comment>
<accession>A0A699KU85</accession>
<dbReference type="InterPro" id="IPR017853">
    <property type="entry name" value="GH"/>
</dbReference>
<feature type="non-terminal residue" evidence="2">
    <location>
        <position position="207"/>
    </location>
</feature>
<dbReference type="EMBL" id="BKCJ010551502">
    <property type="protein sequence ID" value="GFB09795.1"/>
    <property type="molecule type" value="Genomic_DNA"/>
</dbReference>